<dbReference type="PANTHER" id="PTHR48111:SF22">
    <property type="entry name" value="REGULATOR OF RPOS"/>
    <property type="match status" value="1"/>
</dbReference>
<dbReference type="Gene3D" id="6.10.250.690">
    <property type="match status" value="1"/>
</dbReference>
<dbReference type="CDD" id="cd00383">
    <property type="entry name" value="trans_reg_C"/>
    <property type="match status" value="1"/>
</dbReference>
<evidence type="ECO:0008006" key="12">
    <source>
        <dbReference type="Google" id="ProtNLM"/>
    </source>
</evidence>
<evidence type="ECO:0000256" key="1">
    <source>
        <dbReference type="ARBA" id="ARBA00022553"/>
    </source>
</evidence>
<evidence type="ECO:0000256" key="7">
    <source>
        <dbReference type="PROSITE-ProRule" id="PRU01091"/>
    </source>
</evidence>
<feature type="domain" description="OmpR/PhoB-type" evidence="9">
    <location>
        <begin position="123"/>
        <end position="221"/>
    </location>
</feature>
<dbReference type="Gene3D" id="3.40.50.2300">
    <property type="match status" value="1"/>
</dbReference>
<feature type="DNA-binding region" description="OmpR/PhoB-type" evidence="7">
    <location>
        <begin position="123"/>
        <end position="221"/>
    </location>
</feature>
<dbReference type="GO" id="GO:0000976">
    <property type="term" value="F:transcription cis-regulatory region binding"/>
    <property type="evidence" value="ECO:0007669"/>
    <property type="project" value="TreeGrafter"/>
</dbReference>
<keyword evidence="5" id="KW-0804">Transcription</keyword>
<evidence type="ECO:0000313" key="11">
    <source>
        <dbReference type="Proteomes" id="UP000178098"/>
    </source>
</evidence>
<name>A0A1F7HF89_9BACT</name>
<evidence type="ECO:0000256" key="3">
    <source>
        <dbReference type="ARBA" id="ARBA00023015"/>
    </source>
</evidence>
<dbReference type="SMART" id="SM00448">
    <property type="entry name" value="REC"/>
    <property type="match status" value="1"/>
</dbReference>
<dbReference type="PROSITE" id="PS50110">
    <property type="entry name" value="RESPONSE_REGULATORY"/>
    <property type="match status" value="1"/>
</dbReference>
<dbReference type="GO" id="GO:0006355">
    <property type="term" value="P:regulation of DNA-templated transcription"/>
    <property type="evidence" value="ECO:0007669"/>
    <property type="project" value="InterPro"/>
</dbReference>
<protein>
    <recommendedName>
        <fullName evidence="12">DNA-binding response regulator</fullName>
    </recommendedName>
</protein>
<dbReference type="Proteomes" id="UP000178098">
    <property type="component" value="Unassembled WGS sequence"/>
</dbReference>
<dbReference type="PROSITE" id="PS51755">
    <property type="entry name" value="OMPR_PHOB"/>
    <property type="match status" value="1"/>
</dbReference>
<dbReference type="InterPro" id="IPR011006">
    <property type="entry name" value="CheY-like_superfamily"/>
</dbReference>
<dbReference type="FunFam" id="1.10.10.10:FF:000005">
    <property type="entry name" value="Two-component system response regulator"/>
    <property type="match status" value="1"/>
</dbReference>
<evidence type="ECO:0000256" key="4">
    <source>
        <dbReference type="ARBA" id="ARBA00023125"/>
    </source>
</evidence>
<dbReference type="InterPro" id="IPR001789">
    <property type="entry name" value="Sig_transdc_resp-reg_receiver"/>
</dbReference>
<dbReference type="SMART" id="SM00862">
    <property type="entry name" value="Trans_reg_C"/>
    <property type="match status" value="1"/>
</dbReference>
<organism evidence="10 11">
    <name type="scientific">Candidatus Roizmanbacteria bacterium RIFCSPHIGHO2_02_FULL_43_11</name>
    <dbReference type="NCBI Taxonomy" id="1802043"/>
    <lineage>
        <taxon>Bacteria</taxon>
        <taxon>Candidatus Roizmaniibacteriota</taxon>
    </lineage>
</organism>
<dbReference type="Gene3D" id="1.10.10.10">
    <property type="entry name" value="Winged helix-like DNA-binding domain superfamily/Winged helix DNA-binding domain"/>
    <property type="match status" value="1"/>
</dbReference>
<dbReference type="InterPro" id="IPR039420">
    <property type="entry name" value="WalR-like"/>
</dbReference>
<dbReference type="GO" id="GO:0005829">
    <property type="term" value="C:cytosol"/>
    <property type="evidence" value="ECO:0007669"/>
    <property type="project" value="TreeGrafter"/>
</dbReference>
<keyword evidence="4 7" id="KW-0238">DNA-binding</keyword>
<keyword evidence="2" id="KW-0902">Two-component regulatory system</keyword>
<dbReference type="Pfam" id="PF00072">
    <property type="entry name" value="Response_reg"/>
    <property type="match status" value="1"/>
</dbReference>
<dbReference type="Pfam" id="PF00486">
    <property type="entry name" value="Trans_reg_C"/>
    <property type="match status" value="1"/>
</dbReference>
<dbReference type="EMBL" id="MFZT01000037">
    <property type="protein sequence ID" value="OGK29939.1"/>
    <property type="molecule type" value="Genomic_DNA"/>
</dbReference>
<dbReference type="SUPFAM" id="SSF52172">
    <property type="entry name" value="CheY-like"/>
    <property type="match status" value="1"/>
</dbReference>
<feature type="modified residue" description="4-aspartylphosphate" evidence="6">
    <location>
        <position position="50"/>
    </location>
</feature>
<evidence type="ECO:0000256" key="5">
    <source>
        <dbReference type="ARBA" id="ARBA00023163"/>
    </source>
</evidence>
<accession>A0A1F7HF89</accession>
<dbReference type="PANTHER" id="PTHR48111">
    <property type="entry name" value="REGULATOR OF RPOS"/>
    <property type="match status" value="1"/>
</dbReference>
<comment type="caution">
    <text evidence="10">The sequence shown here is derived from an EMBL/GenBank/DDBJ whole genome shotgun (WGS) entry which is preliminary data.</text>
</comment>
<dbReference type="GO" id="GO:0032993">
    <property type="term" value="C:protein-DNA complex"/>
    <property type="evidence" value="ECO:0007669"/>
    <property type="project" value="TreeGrafter"/>
</dbReference>
<feature type="domain" description="Response regulatory" evidence="8">
    <location>
        <begin position="2"/>
        <end position="115"/>
    </location>
</feature>
<proteinExistence type="predicted"/>
<sequence>MRILVIEDEKDVAESIQDMLCDTYVVDLAFSGEDGLFQVQVTDYDLILLDYVLPDIDGAQVCQSIRDAGIVTPILFLTGKYMIRDKITALDSGADDYLTKPFSSKELLARIRALLRRTQSYWHNTLAMDDLRVDTQKRVVTRGDRRINLRRKGFDLLEYLIRNQNRVVTRNMILEHVWEYGIDELSNTVDVHIKYLREKIDRPFGSKFIKTIHGMGYTMTNDIDT</sequence>
<reference evidence="10 11" key="1">
    <citation type="journal article" date="2016" name="Nat. Commun.">
        <title>Thousands of microbial genomes shed light on interconnected biogeochemical processes in an aquifer system.</title>
        <authorList>
            <person name="Anantharaman K."/>
            <person name="Brown C.T."/>
            <person name="Hug L.A."/>
            <person name="Sharon I."/>
            <person name="Castelle C.J."/>
            <person name="Probst A.J."/>
            <person name="Thomas B.C."/>
            <person name="Singh A."/>
            <person name="Wilkins M.J."/>
            <person name="Karaoz U."/>
            <person name="Brodie E.L."/>
            <person name="Williams K.H."/>
            <person name="Hubbard S.S."/>
            <person name="Banfield J.F."/>
        </authorList>
    </citation>
    <scope>NUCLEOTIDE SEQUENCE [LARGE SCALE GENOMIC DNA]</scope>
</reference>
<evidence type="ECO:0000259" key="9">
    <source>
        <dbReference type="PROSITE" id="PS51755"/>
    </source>
</evidence>
<evidence type="ECO:0000313" key="10">
    <source>
        <dbReference type="EMBL" id="OGK29939.1"/>
    </source>
</evidence>
<dbReference type="InterPro" id="IPR036388">
    <property type="entry name" value="WH-like_DNA-bd_sf"/>
</dbReference>
<evidence type="ECO:0000256" key="2">
    <source>
        <dbReference type="ARBA" id="ARBA00023012"/>
    </source>
</evidence>
<dbReference type="InterPro" id="IPR001867">
    <property type="entry name" value="OmpR/PhoB-type_DNA-bd"/>
</dbReference>
<evidence type="ECO:0000259" key="8">
    <source>
        <dbReference type="PROSITE" id="PS50110"/>
    </source>
</evidence>
<dbReference type="AlphaFoldDB" id="A0A1F7HF89"/>
<evidence type="ECO:0000256" key="6">
    <source>
        <dbReference type="PROSITE-ProRule" id="PRU00169"/>
    </source>
</evidence>
<keyword evidence="1 6" id="KW-0597">Phosphoprotein</keyword>
<gene>
    <name evidence="10" type="ORF">A3D08_01830</name>
</gene>
<keyword evidence="3" id="KW-0805">Transcription regulation</keyword>
<dbReference type="GO" id="GO:0000156">
    <property type="term" value="F:phosphorelay response regulator activity"/>
    <property type="evidence" value="ECO:0007669"/>
    <property type="project" value="TreeGrafter"/>
</dbReference>